<dbReference type="AlphaFoldDB" id="A0A919RB92"/>
<dbReference type="SUPFAM" id="SSF101874">
    <property type="entry name" value="YceI-like"/>
    <property type="match status" value="1"/>
</dbReference>
<organism evidence="3 4">
    <name type="scientific">Sinosporangium siamense</name>
    <dbReference type="NCBI Taxonomy" id="1367973"/>
    <lineage>
        <taxon>Bacteria</taxon>
        <taxon>Bacillati</taxon>
        <taxon>Actinomycetota</taxon>
        <taxon>Actinomycetes</taxon>
        <taxon>Streptosporangiales</taxon>
        <taxon>Streptosporangiaceae</taxon>
        <taxon>Sinosporangium</taxon>
    </lineage>
</organism>
<evidence type="ECO:0000313" key="4">
    <source>
        <dbReference type="Proteomes" id="UP000606172"/>
    </source>
</evidence>
<evidence type="ECO:0000313" key="3">
    <source>
        <dbReference type="EMBL" id="GII90503.1"/>
    </source>
</evidence>
<dbReference type="InterPro" id="IPR036761">
    <property type="entry name" value="TTHA0802/YceI-like_sf"/>
</dbReference>
<proteinExistence type="inferred from homology"/>
<gene>
    <name evidence="3" type="ORF">Ssi02_07340</name>
</gene>
<dbReference type="PANTHER" id="PTHR34406:SF1">
    <property type="entry name" value="PROTEIN YCEI"/>
    <property type="match status" value="1"/>
</dbReference>
<dbReference type="RefSeq" id="WP_204020949.1">
    <property type="nucleotide sequence ID" value="NZ_BOOW01000006.1"/>
</dbReference>
<evidence type="ECO:0000256" key="1">
    <source>
        <dbReference type="ARBA" id="ARBA00008812"/>
    </source>
</evidence>
<sequence>MTWPDPGTWEIDPRHTSIIFTAQHLVVARVRGRFDVLSGSIEVRDPVEESRLSVTVEAGSVNSGVAKRDGHLRSPDFLDVERFPTLSYVSTGLRLLDERTFTVEGDLTLHGVTRPVELAAEYLGSHADGDAPLVAFVATTSIDRNDFDLSYNRPLPAGGFAVGPRIDIEITVEALPAGIKRVVA</sequence>
<dbReference type="Pfam" id="PF04264">
    <property type="entry name" value="YceI"/>
    <property type="match status" value="1"/>
</dbReference>
<dbReference type="PANTHER" id="PTHR34406">
    <property type="entry name" value="PROTEIN YCEI"/>
    <property type="match status" value="1"/>
</dbReference>
<comment type="caution">
    <text evidence="3">The sequence shown here is derived from an EMBL/GenBank/DDBJ whole genome shotgun (WGS) entry which is preliminary data.</text>
</comment>
<evidence type="ECO:0000259" key="2">
    <source>
        <dbReference type="SMART" id="SM00867"/>
    </source>
</evidence>
<reference evidence="3" key="1">
    <citation type="submission" date="2021-01" db="EMBL/GenBank/DDBJ databases">
        <title>Whole genome shotgun sequence of Sinosporangium siamense NBRC 109515.</title>
        <authorList>
            <person name="Komaki H."/>
            <person name="Tamura T."/>
        </authorList>
    </citation>
    <scope>NUCLEOTIDE SEQUENCE</scope>
    <source>
        <strain evidence="3">NBRC 109515</strain>
    </source>
</reference>
<dbReference type="EMBL" id="BOOW01000006">
    <property type="protein sequence ID" value="GII90503.1"/>
    <property type="molecule type" value="Genomic_DNA"/>
</dbReference>
<protein>
    <recommendedName>
        <fullName evidence="2">Lipid/polyisoprenoid-binding YceI-like domain-containing protein</fullName>
    </recommendedName>
</protein>
<feature type="domain" description="Lipid/polyisoprenoid-binding YceI-like" evidence="2">
    <location>
        <begin position="8"/>
        <end position="175"/>
    </location>
</feature>
<comment type="similarity">
    <text evidence="1">Belongs to the UPF0312 family.</text>
</comment>
<name>A0A919RB92_9ACTN</name>
<dbReference type="InterPro" id="IPR007372">
    <property type="entry name" value="Lipid/polyisoprenoid-bd_YceI"/>
</dbReference>
<dbReference type="SMART" id="SM00867">
    <property type="entry name" value="YceI"/>
    <property type="match status" value="1"/>
</dbReference>
<keyword evidence="4" id="KW-1185">Reference proteome</keyword>
<dbReference type="Gene3D" id="2.40.128.110">
    <property type="entry name" value="Lipid/polyisoprenoid-binding, YceI-like"/>
    <property type="match status" value="1"/>
</dbReference>
<accession>A0A919RB92</accession>
<dbReference type="Proteomes" id="UP000606172">
    <property type="component" value="Unassembled WGS sequence"/>
</dbReference>